<accession>A0A2D1GP24</accession>
<evidence type="ECO:0000313" key="1">
    <source>
        <dbReference type="EMBL" id="ATN93812.1"/>
    </source>
</evidence>
<evidence type="ECO:0000313" key="2">
    <source>
        <dbReference type="Proteomes" id="UP000228763"/>
    </source>
</evidence>
<dbReference type="GeneID" id="40091899"/>
<name>A0A2D1GP24_9CAUD</name>
<dbReference type="KEGG" id="vg:40091899"/>
<proteinExistence type="predicted"/>
<protein>
    <submittedName>
        <fullName evidence="1">Uncharacterized protein</fullName>
    </submittedName>
</protein>
<organism evidence="1 2">
    <name type="scientific">Escherichia phage SRT8</name>
    <dbReference type="NCBI Taxonomy" id="2496545"/>
    <lineage>
        <taxon>Viruses</taxon>
        <taxon>Duplodnaviria</taxon>
        <taxon>Heunggongvirae</taxon>
        <taxon>Uroviricota</taxon>
        <taxon>Caudoviricetes</taxon>
        <taxon>Drexlerviridae</taxon>
        <taxon>Tunavirinae</taxon>
        <taxon>Sertoctavirus</taxon>
        <taxon>Sertoctavirus SRT8</taxon>
    </lineage>
</organism>
<dbReference type="EMBL" id="MF996376">
    <property type="protein sequence ID" value="ATN93812.1"/>
    <property type="molecule type" value="Genomic_DNA"/>
</dbReference>
<sequence>MGRQCKTCRQHYEAEIEAGSTEEAVAIAKGQSGANPATHKFNILLVKEI</sequence>
<dbReference type="RefSeq" id="YP_009615437.1">
    <property type="nucleotide sequence ID" value="NC_042043.1"/>
</dbReference>
<reference evidence="1 2" key="1">
    <citation type="submission" date="2017-09" db="EMBL/GenBank/DDBJ databases">
        <title>Complete genome sequence analysis of the novel Escherichia coli phage SRT8.</title>
        <authorList>
            <person name="Fan X."/>
            <person name="Zhao K."/>
            <person name="Song S."/>
            <person name="Zhao Z."/>
        </authorList>
    </citation>
    <scope>NUCLEOTIDE SEQUENCE [LARGE SCALE GENOMIC DNA]</scope>
</reference>
<keyword evidence="2" id="KW-1185">Reference proteome</keyword>
<dbReference type="Proteomes" id="UP000228763">
    <property type="component" value="Segment"/>
</dbReference>